<proteinExistence type="predicted"/>
<accession>A0A7C4FH58</accession>
<feature type="domain" description="ABC-2 type transporter transmembrane" evidence="6">
    <location>
        <begin position="19"/>
        <end position="400"/>
    </location>
</feature>
<evidence type="ECO:0000259" key="6">
    <source>
        <dbReference type="Pfam" id="PF12698"/>
    </source>
</evidence>
<dbReference type="Pfam" id="PF12698">
    <property type="entry name" value="ABC2_membrane_3"/>
    <property type="match status" value="1"/>
</dbReference>
<name>A0A7C4FH58_9CREN</name>
<evidence type="ECO:0000256" key="4">
    <source>
        <dbReference type="ARBA" id="ARBA00023136"/>
    </source>
</evidence>
<dbReference type="InterPro" id="IPR013525">
    <property type="entry name" value="ABC2_TM"/>
</dbReference>
<evidence type="ECO:0000256" key="5">
    <source>
        <dbReference type="SAM" id="Phobius"/>
    </source>
</evidence>
<evidence type="ECO:0000256" key="1">
    <source>
        <dbReference type="ARBA" id="ARBA00004141"/>
    </source>
</evidence>
<protein>
    <submittedName>
        <fullName evidence="7">ABC transporter permease</fullName>
    </submittedName>
</protein>
<reference evidence="7" key="1">
    <citation type="journal article" date="2020" name="mSystems">
        <title>Genome- and Community-Level Interaction Insights into Carbon Utilization and Element Cycling Functions of Hydrothermarchaeota in Hydrothermal Sediment.</title>
        <authorList>
            <person name="Zhou Z."/>
            <person name="Liu Y."/>
            <person name="Xu W."/>
            <person name="Pan J."/>
            <person name="Luo Z.H."/>
            <person name="Li M."/>
        </authorList>
    </citation>
    <scope>NUCLEOTIDE SEQUENCE [LARGE SCALE GENOMIC DNA]</scope>
    <source>
        <strain evidence="7">SpSt-732</strain>
    </source>
</reference>
<feature type="transmembrane region" description="Helical" evidence="5">
    <location>
        <begin position="20"/>
        <end position="42"/>
    </location>
</feature>
<organism evidence="7">
    <name type="scientific">Ignisphaera aggregans</name>
    <dbReference type="NCBI Taxonomy" id="334771"/>
    <lineage>
        <taxon>Archaea</taxon>
        <taxon>Thermoproteota</taxon>
        <taxon>Thermoprotei</taxon>
        <taxon>Desulfurococcales</taxon>
        <taxon>Desulfurococcaceae</taxon>
        <taxon>Ignisphaera</taxon>
    </lineage>
</organism>
<dbReference type="EMBL" id="DTFF01000039">
    <property type="protein sequence ID" value="HGI87567.1"/>
    <property type="molecule type" value="Genomic_DNA"/>
</dbReference>
<keyword evidence="3 5" id="KW-1133">Transmembrane helix</keyword>
<gene>
    <name evidence="7" type="ORF">ENV14_04145</name>
</gene>
<keyword evidence="2 5" id="KW-0812">Transmembrane</keyword>
<feature type="transmembrane region" description="Helical" evidence="5">
    <location>
        <begin position="235"/>
        <end position="264"/>
    </location>
</feature>
<feature type="transmembrane region" description="Helical" evidence="5">
    <location>
        <begin position="352"/>
        <end position="369"/>
    </location>
</feature>
<feature type="transmembrane region" description="Helical" evidence="5">
    <location>
        <begin position="381"/>
        <end position="402"/>
    </location>
</feature>
<dbReference type="AlphaFoldDB" id="A0A7C4FH58"/>
<evidence type="ECO:0000313" key="7">
    <source>
        <dbReference type="EMBL" id="HGI87567.1"/>
    </source>
</evidence>
<dbReference type="GO" id="GO:0016020">
    <property type="term" value="C:membrane"/>
    <property type="evidence" value="ECO:0007669"/>
    <property type="project" value="UniProtKB-SubCell"/>
</dbReference>
<keyword evidence="4 5" id="KW-0472">Membrane</keyword>
<sequence length="420" mass="44579">MALRHLIVREVKAALRNPAFIASLVLLFIFYMAIGGAARSGISQAIEEAMRMRVAIVTEESTELVTALLQNLNASTGGGIRVYQSVESALNENIHVIILPKGFTESALTPGKTPVFKALVKIDTLSQVAIQSRVGVVQSIASLTSSLLPRTIALLYNISIPPQKSVVVNTTVIAFGRTMSIAEANSLLNFAIAAMFIVSFIMGITTSSAAANTAIEKVEKAFEMLLAQPVPRREIVLAKIIGAVAIALLTGVVYFIAFFAMLFLMASPTAGLATEGGMLEIGTIMTYVGGEALGYVIIPLVVGLIYSGAIGVIIGSISSDERIAGVLATPITFLYVGLAIAGMFVNLPVNTLTVMLYGVLVAPLPYIYIVSKMSNSLTPLVIGTVTAMASCIIIITIAVVVFNRDTVILGIRWPKKRRET</sequence>
<feature type="transmembrane region" description="Helical" evidence="5">
    <location>
        <begin position="292"/>
        <end position="317"/>
    </location>
</feature>
<dbReference type="GO" id="GO:0140359">
    <property type="term" value="F:ABC-type transporter activity"/>
    <property type="evidence" value="ECO:0007669"/>
    <property type="project" value="InterPro"/>
</dbReference>
<evidence type="ECO:0000256" key="3">
    <source>
        <dbReference type="ARBA" id="ARBA00022989"/>
    </source>
</evidence>
<feature type="transmembrane region" description="Helical" evidence="5">
    <location>
        <begin position="323"/>
        <end position="345"/>
    </location>
</feature>
<feature type="transmembrane region" description="Helical" evidence="5">
    <location>
        <begin position="187"/>
        <end position="215"/>
    </location>
</feature>
<evidence type="ECO:0000256" key="2">
    <source>
        <dbReference type="ARBA" id="ARBA00022692"/>
    </source>
</evidence>
<comment type="caution">
    <text evidence="7">The sequence shown here is derived from an EMBL/GenBank/DDBJ whole genome shotgun (WGS) entry which is preliminary data.</text>
</comment>
<comment type="subcellular location">
    <subcellularLocation>
        <location evidence="1">Membrane</location>
        <topology evidence="1">Multi-pass membrane protein</topology>
    </subcellularLocation>
</comment>